<protein>
    <submittedName>
        <fullName evidence="2">Uncharacterized protein</fullName>
    </submittedName>
</protein>
<dbReference type="EMBL" id="CP074647">
    <property type="protein sequence ID" value="QVS44920.1"/>
    <property type="molecule type" value="Genomic_DNA"/>
</dbReference>
<dbReference type="AlphaFoldDB" id="A0A3Z6VC79"/>
<keyword evidence="1" id="KW-1133">Transmembrane helix</keyword>
<evidence type="ECO:0000313" key="2">
    <source>
        <dbReference type="EMBL" id="HAC6885699.1"/>
    </source>
</evidence>
<reference evidence="2" key="3">
    <citation type="submission" date="2018-07" db="EMBL/GenBank/DDBJ databases">
        <authorList>
            <consortium name="NCBI Pathogen Detection Project"/>
        </authorList>
    </citation>
    <scope>NUCLEOTIDE SEQUENCE</scope>
    <source>
        <strain evidence="2">13-0328</strain>
    </source>
</reference>
<keyword evidence="1" id="KW-0812">Transmembrane</keyword>
<sequence length="149" mass="17106">MNTSDTIALWTAIGTCLAAIATVITAVITGCALRVAIKTLHSWKDKEKFIQQVRLKRAILEYRQKIESIKNLNNDHLKINEHVINVLQPALSNVYHEMKLAGFKENECIEFELFNIVWSSQQNYESSHMNYKELLDSAVELQKAIKINF</sequence>
<feature type="transmembrane region" description="Helical" evidence="1">
    <location>
        <begin position="12"/>
        <end position="37"/>
    </location>
</feature>
<evidence type="ECO:0000256" key="1">
    <source>
        <dbReference type="SAM" id="Phobius"/>
    </source>
</evidence>
<reference evidence="3" key="4">
    <citation type="submission" date="2021-05" db="EMBL/GenBank/DDBJ databases">
        <title>Whole genome PacBio Sequel sequence of Salmonella enterica subsp. enterica.</title>
        <authorList>
            <person name="Hoffmann M."/>
            <person name="Balkey M."/>
            <person name="Luo Y."/>
        </authorList>
    </citation>
    <scope>NUCLEOTIDE SEQUENCE</scope>
    <source>
        <strain evidence="3">CFSAN029662</strain>
    </source>
</reference>
<reference evidence="2" key="1">
    <citation type="journal article" date="2018" name="Genome Biol.">
        <title>SKESA: strategic k-mer extension for scrupulous assemblies.</title>
        <authorList>
            <person name="Souvorov A."/>
            <person name="Agarwala R."/>
            <person name="Lipman D.J."/>
        </authorList>
    </citation>
    <scope>NUCLEOTIDE SEQUENCE</scope>
    <source>
        <strain evidence="2">13-0328</strain>
    </source>
</reference>
<accession>A0A3Z6VC79</accession>
<organism evidence="2">
    <name type="scientific">Salmonella enterica I</name>
    <dbReference type="NCBI Taxonomy" id="59201"/>
    <lineage>
        <taxon>Bacteria</taxon>
        <taxon>Pseudomonadati</taxon>
        <taxon>Pseudomonadota</taxon>
        <taxon>Gammaproteobacteria</taxon>
        <taxon>Enterobacterales</taxon>
        <taxon>Enterobacteriaceae</taxon>
        <taxon>Salmonella</taxon>
    </lineage>
</organism>
<keyword evidence="1" id="KW-0472">Membrane</keyword>
<dbReference type="EMBL" id="DAAMJF010000063">
    <property type="protein sequence ID" value="HAC6885699.1"/>
    <property type="molecule type" value="Genomic_DNA"/>
</dbReference>
<reference evidence="3" key="2">
    <citation type="submission" date="2018-07" db="EMBL/GenBank/DDBJ databases">
        <authorList>
            <consortium name="GenomeTrakr network: Whole genome sequencing for foodborne pathogen traceback"/>
        </authorList>
    </citation>
    <scope>NUCLEOTIDE SEQUENCE</scope>
    <source>
        <strain evidence="3">CFSAN029662</strain>
    </source>
</reference>
<name>A0A3Z6VC79_SALET</name>
<proteinExistence type="predicted"/>
<evidence type="ECO:0000313" key="3">
    <source>
        <dbReference type="EMBL" id="QVS44920.1"/>
    </source>
</evidence>
<gene>
    <name evidence="2" type="ORF">G0D71_20335</name>
    <name evidence="3" type="ORF">VL99_13430</name>
</gene>